<dbReference type="GO" id="GO:0016125">
    <property type="term" value="P:sterol metabolic process"/>
    <property type="evidence" value="ECO:0007669"/>
    <property type="project" value="TreeGrafter"/>
</dbReference>
<keyword evidence="1" id="KW-0479">Metal-binding</keyword>
<name>A0AAW2R0B0_SESRA</name>
<dbReference type="EMBL" id="JACGWJ010000014">
    <property type="protein sequence ID" value="KAL0373632.1"/>
    <property type="molecule type" value="Genomic_DNA"/>
</dbReference>
<dbReference type="InterPro" id="IPR001128">
    <property type="entry name" value="Cyt_P450"/>
</dbReference>
<comment type="caution">
    <text evidence="3">The sequence shown here is derived from an EMBL/GenBank/DDBJ whole genome shotgun (WGS) entry which is preliminary data.</text>
</comment>
<sequence>MSTDEEVNQYIFQQEGKIFQAWNTESALRIAGEQGLLAHAGNSHKYLRDLVLNVIGPQHLKTELLHEMDTVTRKHLSLWTASHEVDVKTAMETMVFELVTKKLLGFEGGKGREKAMRMIRSTINARRSNSSNGHDFLDELMREIEDEKTIMTQEIAEDMLFLLLFAAFETTSTTITLALHFLHQHPYVLQHLKKRQLVSQDTMSYNLKLSALQTLRNGEPNNIWNPLNKRQHGLK</sequence>
<dbReference type="Gene3D" id="1.10.630.10">
    <property type="entry name" value="Cytochrome P450"/>
    <property type="match status" value="1"/>
</dbReference>
<accession>A0AAW2R0B0</accession>
<organism evidence="3">
    <name type="scientific">Sesamum radiatum</name>
    <name type="common">Black benniseed</name>
    <dbReference type="NCBI Taxonomy" id="300843"/>
    <lineage>
        <taxon>Eukaryota</taxon>
        <taxon>Viridiplantae</taxon>
        <taxon>Streptophyta</taxon>
        <taxon>Embryophyta</taxon>
        <taxon>Tracheophyta</taxon>
        <taxon>Spermatophyta</taxon>
        <taxon>Magnoliopsida</taxon>
        <taxon>eudicotyledons</taxon>
        <taxon>Gunneridae</taxon>
        <taxon>Pentapetalae</taxon>
        <taxon>asterids</taxon>
        <taxon>lamiids</taxon>
        <taxon>Lamiales</taxon>
        <taxon>Pedaliaceae</taxon>
        <taxon>Sesamum</taxon>
    </lineage>
</organism>
<proteinExistence type="predicted"/>
<dbReference type="GO" id="GO:0016705">
    <property type="term" value="F:oxidoreductase activity, acting on paired donors, with incorporation or reduction of molecular oxygen"/>
    <property type="evidence" value="ECO:0007669"/>
    <property type="project" value="InterPro"/>
</dbReference>
<dbReference type="GO" id="GO:0010268">
    <property type="term" value="P:brassinosteroid homeostasis"/>
    <property type="evidence" value="ECO:0007669"/>
    <property type="project" value="TreeGrafter"/>
</dbReference>
<keyword evidence="2" id="KW-0408">Iron</keyword>
<evidence type="ECO:0000256" key="2">
    <source>
        <dbReference type="ARBA" id="ARBA00023004"/>
    </source>
</evidence>
<dbReference type="SUPFAM" id="SSF48264">
    <property type="entry name" value="Cytochrome P450"/>
    <property type="match status" value="1"/>
</dbReference>
<dbReference type="GO" id="GO:0016132">
    <property type="term" value="P:brassinosteroid biosynthetic process"/>
    <property type="evidence" value="ECO:0007669"/>
    <property type="project" value="TreeGrafter"/>
</dbReference>
<reference evidence="3" key="2">
    <citation type="journal article" date="2024" name="Plant">
        <title>Genomic evolution and insights into agronomic trait innovations of Sesamum species.</title>
        <authorList>
            <person name="Miao H."/>
            <person name="Wang L."/>
            <person name="Qu L."/>
            <person name="Liu H."/>
            <person name="Sun Y."/>
            <person name="Le M."/>
            <person name="Wang Q."/>
            <person name="Wei S."/>
            <person name="Zheng Y."/>
            <person name="Lin W."/>
            <person name="Duan Y."/>
            <person name="Cao H."/>
            <person name="Xiong S."/>
            <person name="Wang X."/>
            <person name="Wei L."/>
            <person name="Li C."/>
            <person name="Ma Q."/>
            <person name="Ju M."/>
            <person name="Zhao R."/>
            <person name="Li G."/>
            <person name="Mu C."/>
            <person name="Tian Q."/>
            <person name="Mei H."/>
            <person name="Zhang T."/>
            <person name="Gao T."/>
            <person name="Zhang H."/>
        </authorList>
    </citation>
    <scope>NUCLEOTIDE SEQUENCE</scope>
    <source>
        <strain evidence="3">G02</strain>
    </source>
</reference>
<dbReference type="InterPro" id="IPR036396">
    <property type="entry name" value="Cyt_P450_sf"/>
</dbReference>
<dbReference type="GO" id="GO:0005506">
    <property type="term" value="F:iron ion binding"/>
    <property type="evidence" value="ECO:0007669"/>
    <property type="project" value="InterPro"/>
</dbReference>
<evidence type="ECO:0000313" key="3">
    <source>
        <dbReference type="EMBL" id="KAL0373632.1"/>
    </source>
</evidence>
<evidence type="ECO:0000256" key="1">
    <source>
        <dbReference type="ARBA" id="ARBA00022723"/>
    </source>
</evidence>
<dbReference type="PANTHER" id="PTHR24286">
    <property type="entry name" value="CYTOCHROME P450 26"/>
    <property type="match status" value="1"/>
</dbReference>
<dbReference type="GO" id="GO:0020037">
    <property type="term" value="F:heme binding"/>
    <property type="evidence" value="ECO:0007669"/>
    <property type="project" value="InterPro"/>
</dbReference>
<dbReference type="Pfam" id="PF00067">
    <property type="entry name" value="p450"/>
    <property type="match status" value="1"/>
</dbReference>
<protein>
    <submittedName>
        <fullName evidence="3">Cytochrome</fullName>
    </submittedName>
</protein>
<dbReference type="GO" id="GO:0004497">
    <property type="term" value="F:monooxygenase activity"/>
    <property type="evidence" value="ECO:0007669"/>
    <property type="project" value="InterPro"/>
</dbReference>
<gene>
    <name evidence="3" type="ORF">Sradi_3278900</name>
</gene>
<dbReference type="PANTHER" id="PTHR24286:SF185">
    <property type="entry name" value="CYTOCHROME P450 87A3-LIKE"/>
    <property type="match status" value="1"/>
</dbReference>
<dbReference type="AlphaFoldDB" id="A0AAW2R0B0"/>
<reference evidence="3" key="1">
    <citation type="submission" date="2020-06" db="EMBL/GenBank/DDBJ databases">
        <authorList>
            <person name="Li T."/>
            <person name="Hu X."/>
            <person name="Zhang T."/>
            <person name="Song X."/>
            <person name="Zhang H."/>
            <person name="Dai N."/>
            <person name="Sheng W."/>
            <person name="Hou X."/>
            <person name="Wei L."/>
        </authorList>
    </citation>
    <scope>NUCLEOTIDE SEQUENCE</scope>
    <source>
        <strain evidence="3">G02</strain>
        <tissue evidence="3">Leaf</tissue>
    </source>
</reference>